<sequence length="267" mass="28859">MARRSLSNCRVVITGASSGIGRELGLAFARRGSRVLLTARREQELSAVAAECRQCGATAEALAGDVTDPLFRAALVERAVALWEGIDVLVNNAGISAHGRFAESDESTLRQILEVNFFAATELTRLALPLLRQSRQAAIVNMSSIIGHRGLPLNSEYAASKFALRGWSESLRAELAADGVEVLIVSPGTTETEFFDHLIAKRGELPWGESTAIPAAAVAEQTVRALERGRREIFPNWRGRALVAVNRLFPGLVDRALAKFLAASNNR</sequence>
<dbReference type="PIRSF" id="PIRSF000126">
    <property type="entry name" value="11-beta-HSD1"/>
    <property type="match status" value="1"/>
</dbReference>
<dbReference type="NCBIfam" id="NF004825">
    <property type="entry name" value="PRK06181.1"/>
    <property type="match status" value="1"/>
</dbReference>
<dbReference type="Proteomes" id="UP000326837">
    <property type="component" value="Chromosome"/>
</dbReference>
<evidence type="ECO:0000256" key="3">
    <source>
        <dbReference type="RuleBase" id="RU000363"/>
    </source>
</evidence>
<dbReference type="PRINTS" id="PR00080">
    <property type="entry name" value="SDRFAMILY"/>
</dbReference>
<keyword evidence="2" id="KW-0560">Oxidoreductase</keyword>
<protein>
    <recommendedName>
        <fullName evidence="4">Ketoreductase domain-containing protein</fullName>
    </recommendedName>
</protein>
<dbReference type="RefSeq" id="WP_172991961.1">
    <property type="nucleotide sequence ID" value="NZ_AP021861.1"/>
</dbReference>
<dbReference type="PRINTS" id="PR00081">
    <property type="entry name" value="GDHRDH"/>
</dbReference>
<dbReference type="PANTHER" id="PTHR44196:SF1">
    <property type="entry name" value="DEHYDROGENASE_REDUCTASE SDR FAMILY MEMBER 7B"/>
    <property type="match status" value="1"/>
</dbReference>
<gene>
    <name evidence="5" type="ORF">PLANPX_2281</name>
</gene>
<evidence type="ECO:0000256" key="1">
    <source>
        <dbReference type="ARBA" id="ARBA00006484"/>
    </source>
</evidence>
<dbReference type="AlphaFoldDB" id="A0A5K7XIA0"/>
<reference evidence="6" key="1">
    <citation type="submission" date="2019-10" db="EMBL/GenBank/DDBJ databases">
        <title>Lacipirellula parvula gen. nov., sp. nov., representing a lineage of planctomycetes widespread in freshwater anoxic habitats, and description of the family Lacipirellulaceae.</title>
        <authorList>
            <person name="Dedysh S.N."/>
            <person name="Kulichevskaya I.S."/>
            <person name="Beletsky A.V."/>
            <person name="Rakitin A.L."/>
            <person name="Mardanov A.V."/>
            <person name="Ivanova A.A."/>
            <person name="Saltykova V.X."/>
            <person name="Rijpstra W.I.C."/>
            <person name="Sinninghe Damste J.S."/>
            <person name="Ravin N.V."/>
        </authorList>
    </citation>
    <scope>NUCLEOTIDE SEQUENCE [LARGE SCALE GENOMIC DNA]</scope>
    <source>
        <strain evidence="6">PX69</strain>
    </source>
</reference>
<organism evidence="5 6">
    <name type="scientific">Lacipirellula parvula</name>
    <dbReference type="NCBI Taxonomy" id="2650471"/>
    <lineage>
        <taxon>Bacteria</taxon>
        <taxon>Pseudomonadati</taxon>
        <taxon>Planctomycetota</taxon>
        <taxon>Planctomycetia</taxon>
        <taxon>Pirellulales</taxon>
        <taxon>Lacipirellulaceae</taxon>
        <taxon>Lacipirellula</taxon>
    </lineage>
</organism>
<comment type="similarity">
    <text evidence="1 3">Belongs to the short-chain dehydrogenases/reductases (SDR) family.</text>
</comment>
<keyword evidence="6" id="KW-1185">Reference proteome</keyword>
<dbReference type="KEGG" id="lpav:PLANPX_2281"/>
<evidence type="ECO:0000256" key="2">
    <source>
        <dbReference type="ARBA" id="ARBA00023002"/>
    </source>
</evidence>
<dbReference type="SUPFAM" id="SSF51735">
    <property type="entry name" value="NAD(P)-binding Rossmann-fold domains"/>
    <property type="match status" value="1"/>
</dbReference>
<proteinExistence type="inferred from homology"/>
<dbReference type="InterPro" id="IPR036291">
    <property type="entry name" value="NAD(P)-bd_dom_sf"/>
</dbReference>
<dbReference type="InterPro" id="IPR002347">
    <property type="entry name" value="SDR_fam"/>
</dbReference>
<dbReference type="SMART" id="SM00822">
    <property type="entry name" value="PKS_KR"/>
    <property type="match status" value="1"/>
</dbReference>
<dbReference type="EMBL" id="AP021861">
    <property type="protein sequence ID" value="BBO32669.1"/>
    <property type="molecule type" value="Genomic_DNA"/>
</dbReference>
<evidence type="ECO:0000259" key="4">
    <source>
        <dbReference type="SMART" id="SM00822"/>
    </source>
</evidence>
<dbReference type="GO" id="GO:0016491">
    <property type="term" value="F:oxidoreductase activity"/>
    <property type="evidence" value="ECO:0007669"/>
    <property type="project" value="UniProtKB-KW"/>
</dbReference>
<name>A0A5K7XIA0_9BACT</name>
<accession>A0A5K7XIA0</accession>
<dbReference type="Pfam" id="PF00106">
    <property type="entry name" value="adh_short"/>
    <property type="match status" value="1"/>
</dbReference>
<dbReference type="InterPro" id="IPR057326">
    <property type="entry name" value="KR_dom"/>
</dbReference>
<evidence type="ECO:0000313" key="5">
    <source>
        <dbReference type="EMBL" id="BBO32669.1"/>
    </source>
</evidence>
<dbReference type="GO" id="GO:0016020">
    <property type="term" value="C:membrane"/>
    <property type="evidence" value="ECO:0007669"/>
    <property type="project" value="TreeGrafter"/>
</dbReference>
<evidence type="ECO:0000313" key="6">
    <source>
        <dbReference type="Proteomes" id="UP000326837"/>
    </source>
</evidence>
<feature type="domain" description="Ketoreductase" evidence="4">
    <location>
        <begin position="9"/>
        <end position="183"/>
    </location>
</feature>
<dbReference type="InterPro" id="IPR020904">
    <property type="entry name" value="Sc_DH/Rdtase_CS"/>
</dbReference>
<dbReference type="PROSITE" id="PS00061">
    <property type="entry name" value="ADH_SHORT"/>
    <property type="match status" value="1"/>
</dbReference>
<dbReference type="PANTHER" id="PTHR44196">
    <property type="entry name" value="DEHYDROGENASE/REDUCTASE SDR FAMILY MEMBER 7B"/>
    <property type="match status" value="1"/>
</dbReference>
<dbReference type="Gene3D" id="3.40.50.720">
    <property type="entry name" value="NAD(P)-binding Rossmann-like Domain"/>
    <property type="match status" value="1"/>
</dbReference>